<organism evidence="1 2">
    <name type="scientific">Stylosanthes scabra</name>
    <dbReference type="NCBI Taxonomy" id="79078"/>
    <lineage>
        <taxon>Eukaryota</taxon>
        <taxon>Viridiplantae</taxon>
        <taxon>Streptophyta</taxon>
        <taxon>Embryophyta</taxon>
        <taxon>Tracheophyta</taxon>
        <taxon>Spermatophyta</taxon>
        <taxon>Magnoliopsida</taxon>
        <taxon>eudicotyledons</taxon>
        <taxon>Gunneridae</taxon>
        <taxon>Pentapetalae</taxon>
        <taxon>rosids</taxon>
        <taxon>fabids</taxon>
        <taxon>Fabales</taxon>
        <taxon>Fabaceae</taxon>
        <taxon>Papilionoideae</taxon>
        <taxon>50 kb inversion clade</taxon>
        <taxon>dalbergioids sensu lato</taxon>
        <taxon>Dalbergieae</taxon>
        <taxon>Pterocarpus clade</taxon>
        <taxon>Stylosanthes</taxon>
    </lineage>
</organism>
<comment type="caution">
    <text evidence="1">The sequence shown here is derived from an EMBL/GenBank/DDBJ whole genome shotgun (WGS) entry which is preliminary data.</text>
</comment>
<name>A0ABU6T637_9FABA</name>
<evidence type="ECO:0000313" key="1">
    <source>
        <dbReference type="EMBL" id="MED6144197.1"/>
    </source>
</evidence>
<dbReference type="Proteomes" id="UP001341840">
    <property type="component" value="Unassembled WGS sequence"/>
</dbReference>
<protein>
    <recommendedName>
        <fullName evidence="3">Transmembrane protein</fullName>
    </recommendedName>
</protein>
<proteinExistence type="predicted"/>
<dbReference type="EMBL" id="JASCZI010090655">
    <property type="protein sequence ID" value="MED6144197.1"/>
    <property type="molecule type" value="Genomic_DNA"/>
</dbReference>
<evidence type="ECO:0008006" key="3">
    <source>
        <dbReference type="Google" id="ProtNLM"/>
    </source>
</evidence>
<keyword evidence="2" id="KW-1185">Reference proteome</keyword>
<evidence type="ECO:0000313" key="2">
    <source>
        <dbReference type="Proteomes" id="UP001341840"/>
    </source>
</evidence>
<sequence>MDRLREQDLWRRFLGRYREVVIPLPKSFGIATDFSDRFFRLLSAEEFQVCFFRRRLSSVVHLSFFAPFSSAPPVPVRRCSPLLSTKPRVSITRLFSSSGFLGLENSFVLFFISKILETAFKKETVGLVTGEQYVEKRVNIHSKIEEEEKEKLQKQQQE</sequence>
<gene>
    <name evidence="1" type="ORF">PIB30_013311</name>
</gene>
<reference evidence="1 2" key="1">
    <citation type="journal article" date="2023" name="Plants (Basel)">
        <title>Bridging the Gap: Combining Genomics and Transcriptomics Approaches to Understand Stylosanthes scabra, an Orphan Legume from the Brazilian Caatinga.</title>
        <authorList>
            <person name="Ferreira-Neto J.R.C."/>
            <person name="da Silva M.D."/>
            <person name="Binneck E."/>
            <person name="de Melo N.F."/>
            <person name="da Silva R.H."/>
            <person name="de Melo A.L.T.M."/>
            <person name="Pandolfi V."/>
            <person name="Bustamante F.O."/>
            <person name="Brasileiro-Vidal A.C."/>
            <person name="Benko-Iseppon A.M."/>
        </authorList>
    </citation>
    <scope>NUCLEOTIDE SEQUENCE [LARGE SCALE GENOMIC DNA]</scope>
    <source>
        <tissue evidence="1">Leaves</tissue>
    </source>
</reference>
<accession>A0ABU6T637</accession>